<keyword evidence="2" id="KW-1185">Reference proteome</keyword>
<proteinExistence type="predicted"/>
<reference evidence="1" key="2">
    <citation type="submission" date="2020-11" db="EMBL/GenBank/DDBJ databases">
        <authorList>
            <person name="McCartney M.A."/>
            <person name="Auch B."/>
            <person name="Kono T."/>
            <person name="Mallez S."/>
            <person name="Becker A."/>
            <person name="Gohl D.M."/>
            <person name="Silverstein K.A.T."/>
            <person name="Koren S."/>
            <person name="Bechman K.B."/>
            <person name="Herman A."/>
            <person name="Abrahante J.E."/>
            <person name="Garbe J."/>
        </authorList>
    </citation>
    <scope>NUCLEOTIDE SEQUENCE</scope>
    <source>
        <strain evidence="1">Duluth1</strain>
        <tissue evidence="1">Whole animal</tissue>
    </source>
</reference>
<organism evidence="1 2">
    <name type="scientific">Dreissena polymorpha</name>
    <name type="common">Zebra mussel</name>
    <name type="synonym">Mytilus polymorpha</name>
    <dbReference type="NCBI Taxonomy" id="45954"/>
    <lineage>
        <taxon>Eukaryota</taxon>
        <taxon>Metazoa</taxon>
        <taxon>Spiralia</taxon>
        <taxon>Lophotrochozoa</taxon>
        <taxon>Mollusca</taxon>
        <taxon>Bivalvia</taxon>
        <taxon>Autobranchia</taxon>
        <taxon>Heteroconchia</taxon>
        <taxon>Euheterodonta</taxon>
        <taxon>Imparidentia</taxon>
        <taxon>Neoheterodontei</taxon>
        <taxon>Myida</taxon>
        <taxon>Dreissenoidea</taxon>
        <taxon>Dreissenidae</taxon>
        <taxon>Dreissena</taxon>
    </lineage>
</organism>
<name>A0A9D4E8W0_DREPO</name>
<evidence type="ECO:0000313" key="1">
    <source>
        <dbReference type="EMBL" id="KAH3774670.1"/>
    </source>
</evidence>
<comment type="caution">
    <text evidence="1">The sequence shown here is derived from an EMBL/GenBank/DDBJ whole genome shotgun (WGS) entry which is preliminary data.</text>
</comment>
<gene>
    <name evidence="1" type="ORF">DPMN_176056</name>
</gene>
<sequence>MYSQADREKAYRLLNDIMKHEQCLVLLDGLVGRTLRSSQTTDIGSRSQQMCDVIFNTTLEIGSS</sequence>
<dbReference type="AlphaFoldDB" id="A0A9D4E8W0"/>
<evidence type="ECO:0000313" key="2">
    <source>
        <dbReference type="Proteomes" id="UP000828390"/>
    </source>
</evidence>
<reference evidence="1" key="1">
    <citation type="journal article" date="2019" name="bioRxiv">
        <title>The Genome of the Zebra Mussel, Dreissena polymorpha: A Resource for Invasive Species Research.</title>
        <authorList>
            <person name="McCartney M.A."/>
            <person name="Auch B."/>
            <person name="Kono T."/>
            <person name="Mallez S."/>
            <person name="Zhang Y."/>
            <person name="Obille A."/>
            <person name="Becker A."/>
            <person name="Abrahante J.E."/>
            <person name="Garbe J."/>
            <person name="Badalamenti J.P."/>
            <person name="Herman A."/>
            <person name="Mangelson H."/>
            <person name="Liachko I."/>
            <person name="Sullivan S."/>
            <person name="Sone E.D."/>
            <person name="Koren S."/>
            <person name="Silverstein K.A.T."/>
            <person name="Beckman K.B."/>
            <person name="Gohl D.M."/>
        </authorList>
    </citation>
    <scope>NUCLEOTIDE SEQUENCE</scope>
    <source>
        <strain evidence="1">Duluth1</strain>
        <tissue evidence="1">Whole animal</tissue>
    </source>
</reference>
<dbReference type="Proteomes" id="UP000828390">
    <property type="component" value="Unassembled WGS sequence"/>
</dbReference>
<dbReference type="EMBL" id="JAIWYP010000009">
    <property type="protein sequence ID" value="KAH3774670.1"/>
    <property type="molecule type" value="Genomic_DNA"/>
</dbReference>
<protein>
    <submittedName>
        <fullName evidence="1">Uncharacterized protein</fullName>
    </submittedName>
</protein>
<accession>A0A9D4E8W0</accession>